<organism evidence="5 6">
    <name type="scientific">Moorena producens PAL-8-15-08-1</name>
    <dbReference type="NCBI Taxonomy" id="1458985"/>
    <lineage>
        <taxon>Bacteria</taxon>
        <taxon>Bacillati</taxon>
        <taxon>Cyanobacteriota</taxon>
        <taxon>Cyanophyceae</taxon>
        <taxon>Coleofasciculales</taxon>
        <taxon>Coleofasciculaceae</taxon>
        <taxon>Moorena</taxon>
    </lineage>
</organism>
<dbReference type="OrthoDB" id="435986at2"/>
<dbReference type="SMART" id="SM00507">
    <property type="entry name" value="HNHc"/>
    <property type="match status" value="1"/>
</dbReference>
<dbReference type="KEGG" id="mpro:BJP34_12540"/>
<dbReference type="Pfam" id="PF08388">
    <property type="entry name" value="GIIM"/>
    <property type="match status" value="1"/>
</dbReference>
<name>A0A1D8TRA4_9CYAN</name>
<dbReference type="EMBL" id="CP017599">
    <property type="protein sequence ID" value="AOW99714.1"/>
    <property type="molecule type" value="Genomic_DNA"/>
</dbReference>
<feature type="compositionally biased region" description="Basic residues" evidence="1">
    <location>
        <begin position="588"/>
        <end position="599"/>
    </location>
</feature>
<dbReference type="AlphaFoldDB" id="A0A1D8TRA4"/>
<protein>
    <submittedName>
        <fullName evidence="5">Group II intron reverse transcriptase/maturase</fullName>
    </submittedName>
</protein>
<dbReference type="Pfam" id="PF13655">
    <property type="entry name" value="RVT_N"/>
    <property type="match status" value="1"/>
</dbReference>
<dbReference type="Pfam" id="PF01844">
    <property type="entry name" value="HNH"/>
    <property type="match status" value="1"/>
</dbReference>
<dbReference type="InterPro" id="IPR003615">
    <property type="entry name" value="HNH_nuc"/>
</dbReference>
<evidence type="ECO:0000256" key="1">
    <source>
        <dbReference type="SAM" id="MobiDB-lite"/>
    </source>
</evidence>
<dbReference type="Proteomes" id="UP000177870">
    <property type="component" value="Chromosome"/>
</dbReference>
<dbReference type="InterPro" id="IPR002711">
    <property type="entry name" value="HNH"/>
</dbReference>
<keyword evidence="5" id="KW-0808">Transferase</keyword>
<evidence type="ECO:0000313" key="3">
    <source>
        <dbReference type="EMBL" id="AOW98415.1"/>
    </source>
</evidence>
<dbReference type="Pfam" id="PF00078">
    <property type="entry name" value="RVT_1"/>
    <property type="match status" value="1"/>
</dbReference>
<evidence type="ECO:0000259" key="2">
    <source>
        <dbReference type="PROSITE" id="PS50878"/>
    </source>
</evidence>
<reference evidence="6" key="1">
    <citation type="submission" date="2016-10" db="EMBL/GenBank/DDBJ databases">
        <title>Comparative genomics uncovers the prolific and rare metabolic potential of the cyanobacterial genus Moorea.</title>
        <authorList>
            <person name="Leao T."/>
            <person name="Castelao G."/>
            <person name="Korobeynikov A."/>
            <person name="Monroe E.A."/>
            <person name="Podell S."/>
            <person name="Glukhov E."/>
            <person name="Allen E."/>
            <person name="Gerwick W.H."/>
            <person name="Gerwick L."/>
        </authorList>
    </citation>
    <scope>NUCLEOTIDE SEQUENCE [LARGE SCALE GENOMIC DNA]</scope>
    <source>
        <strain evidence="6">PAL-8-15-08-1</strain>
    </source>
</reference>
<dbReference type="SUPFAM" id="SSF56672">
    <property type="entry name" value="DNA/RNA polymerases"/>
    <property type="match status" value="1"/>
</dbReference>
<dbReference type="RefSeq" id="WP_070390923.1">
    <property type="nucleotide sequence ID" value="NZ_CP017599.1"/>
</dbReference>
<dbReference type="EMBL" id="CP017599">
    <property type="protein sequence ID" value="AOX00168.1"/>
    <property type="molecule type" value="Genomic_DNA"/>
</dbReference>
<dbReference type="InterPro" id="IPR025960">
    <property type="entry name" value="RVT_N"/>
</dbReference>
<dbReference type="EMBL" id="CP017599">
    <property type="protein sequence ID" value="AOW98415.1"/>
    <property type="molecule type" value="Genomic_DNA"/>
</dbReference>
<dbReference type="InterPro" id="IPR030931">
    <property type="entry name" value="Group_II_RT_mat"/>
</dbReference>
<dbReference type="PANTHER" id="PTHR34047:SF10">
    <property type="entry name" value="GROUP II INTRON-ASSOCIATED OPEN READING FRAME"/>
    <property type="match status" value="1"/>
</dbReference>
<dbReference type="InterPro" id="IPR043502">
    <property type="entry name" value="DNA/RNA_pol_sf"/>
</dbReference>
<keyword evidence="5" id="KW-0695">RNA-directed DNA polymerase</keyword>
<evidence type="ECO:0000313" key="6">
    <source>
        <dbReference type="Proteomes" id="UP000177870"/>
    </source>
</evidence>
<sequence>MEKIEPASIDVGIVTEQTTDWHTINWKNAYREVRKLRQRIFKATRQGNWKKVNKLQRLMLRSKANIQVSVRKASQDNKGKRTAGVDKVKALKPKEKGEMVDTLSKNRKQWSPKPTKRIYIPKSNGKKRPLGIPSIADRCLQAIVKNALEPTWEAQFEATSYGFRQGRSTHDARQRIFLNINGENNKKWWVVEADIKGCFDNIDHQALMETIGNFPARGLIHNWLKAGYVEKNIFHPTETGTPQGGIISPLLANIALHGLEKELGITYRKEKTKKGEDTWRNKSNRTLVRFADDFVILTESKEDAMTAKLITKEWLAKRGLSLSEEKTRITHLTQGFDFLGWNFRKYRTTKKKSGYITLIKPSNKSLKGIKKNLKVELAKLKGVSVQELIGKLQPIIRGWTNYHSGTVAKDTFCKLENYISWKLVRWCKRRYPKKGWEWIRNKHYGSFCPGREDNRVFGSKELYLERASWTKIIRHTVVTHDYSPDNPELQEYWDKRKKRQDKKAAEARLTKGRNKIAVRQNYICPYCGQRLGNYDKVHLHHIVPIEHGGQDKYNNLVYVHEDCHRTIHALGATNPEIQGKLYDGIKKTPPKNRKQKPKGTKPIIKEKSCTR</sequence>
<dbReference type="GO" id="GO:0004519">
    <property type="term" value="F:endonuclease activity"/>
    <property type="evidence" value="ECO:0007669"/>
    <property type="project" value="InterPro"/>
</dbReference>
<dbReference type="InterPro" id="IPR000477">
    <property type="entry name" value="RT_dom"/>
</dbReference>
<dbReference type="GO" id="GO:0003964">
    <property type="term" value="F:RNA-directed DNA polymerase activity"/>
    <property type="evidence" value="ECO:0007669"/>
    <property type="project" value="UniProtKB-KW"/>
</dbReference>
<feature type="region of interest" description="Disordered" evidence="1">
    <location>
        <begin position="581"/>
        <end position="611"/>
    </location>
</feature>
<dbReference type="InterPro" id="IPR051083">
    <property type="entry name" value="GrpII_Intron_Splice-Mob/Def"/>
</dbReference>
<dbReference type="Gene3D" id="1.10.30.50">
    <property type="match status" value="1"/>
</dbReference>
<evidence type="ECO:0000313" key="5">
    <source>
        <dbReference type="EMBL" id="AOX00168.1"/>
    </source>
</evidence>
<dbReference type="PANTHER" id="PTHR34047">
    <property type="entry name" value="NUCLEAR INTRON MATURASE 1, MITOCHONDRIAL-RELATED"/>
    <property type="match status" value="1"/>
</dbReference>
<dbReference type="GO" id="GO:0003676">
    <property type="term" value="F:nucleic acid binding"/>
    <property type="evidence" value="ECO:0007669"/>
    <property type="project" value="InterPro"/>
</dbReference>
<reference evidence="5" key="2">
    <citation type="journal article" date="2017" name="Proc. Natl. Acad. Sci. U.S.A.">
        <title>Comparative genomics uncovers the prolific and distinctive metabolic potential of the cyanobacterial genus Moorea.</title>
        <authorList>
            <person name="Leao T."/>
            <person name="Castelao G."/>
            <person name="Korobeynikov A."/>
            <person name="Monroe E.A."/>
            <person name="Podell S."/>
            <person name="Glukhov E."/>
            <person name="Allen E.E."/>
            <person name="Gerwick W.H."/>
            <person name="Gerwick L."/>
        </authorList>
    </citation>
    <scope>NUCLEOTIDE SEQUENCE</scope>
    <source>
        <strain evidence="5">PAL-8-15-08-1</strain>
    </source>
</reference>
<evidence type="ECO:0000313" key="4">
    <source>
        <dbReference type="EMBL" id="AOW99714.1"/>
    </source>
</evidence>
<dbReference type="KEGG" id="mpro:BJP34_09815"/>
<dbReference type="KEGG" id="mpro:BJP34_02205"/>
<keyword evidence="5" id="KW-0548">Nucleotidyltransferase</keyword>
<dbReference type="InterPro" id="IPR013597">
    <property type="entry name" value="Mat_intron_G2"/>
</dbReference>
<accession>A0A1D8TRA4</accession>
<dbReference type="GO" id="GO:0008270">
    <property type="term" value="F:zinc ion binding"/>
    <property type="evidence" value="ECO:0007669"/>
    <property type="project" value="InterPro"/>
</dbReference>
<dbReference type="PROSITE" id="PS50878">
    <property type="entry name" value="RT_POL"/>
    <property type="match status" value="1"/>
</dbReference>
<gene>
    <name evidence="3" type="ORF">BJP34_02205</name>
    <name evidence="4" type="ORF">BJP34_09815</name>
    <name evidence="5" type="ORF">BJP34_12540</name>
</gene>
<dbReference type="CDD" id="cd00085">
    <property type="entry name" value="HNHc"/>
    <property type="match status" value="1"/>
</dbReference>
<dbReference type="CDD" id="cd01651">
    <property type="entry name" value="RT_G2_intron"/>
    <property type="match status" value="1"/>
</dbReference>
<proteinExistence type="predicted"/>
<feature type="domain" description="Reverse transcriptase" evidence="2">
    <location>
        <begin position="101"/>
        <end position="343"/>
    </location>
</feature>
<dbReference type="NCBIfam" id="TIGR04416">
    <property type="entry name" value="group_II_RT_mat"/>
    <property type="match status" value="1"/>
</dbReference>